<evidence type="ECO:0000259" key="5">
    <source>
        <dbReference type="PROSITE" id="PS50931"/>
    </source>
</evidence>
<dbReference type="Gene3D" id="3.40.190.10">
    <property type="entry name" value="Periplasmic binding protein-like II"/>
    <property type="match status" value="2"/>
</dbReference>
<dbReference type="InterPro" id="IPR036388">
    <property type="entry name" value="WH-like_DNA-bd_sf"/>
</dbReference>
<dbReference type="Gene3D" id="1.10.10.10">
    <property type="entry name" value="Winged helix-like DNA-binding domain superfamily/Winged helix DNA-binding domain"/>
    <property type="match status" value="1"/>
</dbReference>
<keyword evidence="4" id="KW-0804">Transcription</keyword>
<evidence type="ECO:0000313" key="7">
    <source>
        <dbReference type="Proteomes" id="UP000266483"/>
    </source>
</evidence>
<comment type="caution">
    <text evidence="6">The sequence shown here is derived from an EMBL/GenBank/DDBJ whole genome shotgun (WGS) entry which is preliminary data.</text>
</comment>
<dbReference type="PANTHER" id="PTHR30126:SF98">
    <property type="entry name" value="HTH-TYPE TRANSCRIPTIONAL ACTIVATOR BAUR"/>
    <property type="match status" value="1"/>
</dbReference>
<keyword evidence="7" id="KW-1185">Reference proteome</keyword>
<sequence>MSRLNYHHLYYFWRVATDGNLTRVAKALHVSQSALSAQIRQLEESMEVTLFDRRGRGLTLTEAGQRVLAYAQDIFAKGEELEALLRRGVEPSVQTLRIGVLSTMSRNFVKALVAPLLQNTSVRMNLYSADLVSLLDGMTKHRLDLVLSNVNVVSDNHLDAAQQQLWQSQLLARQPVSIVGPARDKPSQAFPEGYREKAWILPGRSSDIRTAFDGFCAMWNLDPVVRAEADDMAMLRLLTRDSGALSVLPPVVVRDEIEQGTLVEYLPLPNVFESFYAITVKRQFMPEALASLLARPALDALVPVAGHE</sequence>
<keyword evidence="3" id="KW-0238">DNA-binding</keyword>
<proteinExistence type="inferred from homology"/>
<accession>A0ABX9MUZ0</accession>
<evidence type="ECO:0000256" key="3">
    <source>
        <dbReference type="ARBA" id="ARBA00023125"/>
    </source>
</evidence>
<dbReference type="Pfam" id="PF03466">
    <property type="entry name" value="LysR_substrate"/>
    <property type="match status" value="1"/>
</dbReference>
<evidence type="ECO:0000256" key="2">
    <source>
        <dbReference type="ARBA" id="ARBA00023015"/>
    </source>
</evidence>
<dbReference type="PRINTS" id="PR00039">
    <property type="entry name" value="HTHLYSR"/>
</dbReference>
<dbReference type="PROSITE" id="PS50931">
    <property type="entry name" value="HTH_LYSR"/>
    <property type="match status" value="1"/>
</dbReference>
<evidence type="ECO:0000256" key="4">
    <source>
        <dbReference type="ARBA" id="ARBA00023163"/>
    </source>
</evidence>
<reference evidence="6 7" key="1">
    <citation type="submission" date="2017-08" db="EMBL/GenBank/DDBJ databases">
        <title>Pusillimonas indicus sp. nov., a member of the family Alcaligenaceae isolated from surface seawater.</title>
        <authorList>
            <person name="Li J."/>
        </authorList>
    </citation>
    <scope>NUCLEOTIDE SEQUENCE [LARGE SCALE GENOMIC DNA]</scope>
    <source>
        <strain evidence="6 7">17-4A</strain>
    </source>
</reference>
<dbReference type="SUPFAM" id="SSF53850">
    <property type="entry name" value="Periplasmic binding protein-like II"/>
    <property type="match status" value="1"/>
</dbReference>
<evidence type="ECO:0000256" key="1">
    <source>
        <dbReference type="ARBA" id="ARBA00009437"/>
    </source>
</evidence>
<dbReference type="RefSeq" id="WP_119442963.1">
    <property type="nucleotide sequence ID" value="NZ_CP170494.1"/>
</dbReference>
<name>A0ABX9MUZ0_9BURK</name>
<dbReference type="InterPro" id="IPR036390">
    <property type="entry name" value="WH_DNA-bd_sf"/>
</dbReference>
<dbReference type="InterPro" id="IPR000847">
    <property type="entry name" value="LysR_HTH_N"/>
</dbReference>
<comment type="similarity">
    <text evidence="1">Belongs to the LysR transcriptional regulatory family.</text>
</comment>
<dbReference type="Pfam" id="PF00126">
    <property type="entry name" value="HTH_1"/>
    <property type="match status" value="1"/>
</dbReference>
<dbReference type="InterPro" id="IPR005119">
    <property type="entry name" value="LysR_subst-bd"/>
</dbReference>
<keyword evidence="2" id="KW-0805">Transcription regulation</keyword>
<evidence type="ECO:0000313" key="6">
    <source>
        <dbReference type="EMBL" id="RII81919.1"/>
    </source>
</evidence>
<dbReference type="EMBL" id="NQOU01000007">
    <property type="protein sequence ID" value="RII81919.1"/>
    <property type="molecule type" value="Genomic_DNA"/>
</dbReference>
<dbReference type="PANTHER" id="PTHR30126">
    <property type="entry name" value="HTH-TYPE TRANSCRIPTIONAL REGULATOR"/>
    <property type="match status" value="1"/>
</dbReference>
<organism evidence="6 7">
    <name type="scientific">Neopusillimonas maritima</name>
    <dbReference type="NCBI Taxonomy" id="2026239"/>
    <lineage>
        <taxon>Bacteria</taxon>
        <taxon>Pseudomonadati</taxon>
        <taxon>Pseudomonadota</taxon>
        <taxon>Betaproteobacteria</taxon>
        <taxon>Burkholderiales</taxon>
        <taxon>Alcaligenaceae</taxon>
        <taxon>Neopusillimonas</taxon>
    </lineage>
</organism>
<feature type="domain" description="HTH lysR-type" evidence="5">
    <location>
        <begin position="4"/>
        <end position="61"/>
    </location>
</feature>
<protein>
    <submittedName>
        <fullName evidence="6">LysR family transcriptional regulator</fullName>
    </submittedName>
</protein>
<dbReference type="SUPFAM" id="SSF46785">
    <property type="entry name" value="Winged helix' DNA-binding domain"/>
    <property type="match status" value="1"/>
</dbReference>
<gene>
    <name evidence="6" type="ORF">CJO09_14265</name>
</gene>
<dbReference type="Proteomes" id="UP000266483">
    <property type="component" value="Unassembled WGS sequence"/>
</dbReference>